<dbReference type="EMBL" id="CP144749">
    <property type="protein sequence ID" value="WVZ77870.1"/>
    <property type="molecule type" value="Genomic_DNA"/>
</dbReference>
<evidence type="ECO:0000313" key="1">
    <source>
        <dbReference type="EMBL" id="WVZ77870.1"/>
    </source>
</evidence>
<sequence length="240" mass="27137">MDFLQSPELTYSVRNPAGEIVFSKIKDDQITEFGYRFAIKYSLKIFQRGSIEEFLRESPTEVVVANLEYSEHRAIAKARRDTATEFGQATGQRVVGQVKMHQSGEVIPSHLQQSVSCCHNLTGPASCERPARNWRREVFSSSVHELAGAAKEISSRTARPRNGMGTLVLHLLYRSSCKSLGNNVKMLRVDFSNLLSGVLALAAPRHRGRGWRYHRRPPVTHSTGHRLRDEMHHQALLFTL</sequence>
<dbReference type="Proteomes" id="UP001341281">
    <property type="component" value="Chromosome 05"/>
</dbReference>
<protein>
    <submittedName>
        <fullName evidence="1">Uncharacterized protein</fullName>
    </submittedName>
</protein>
<accession>A0AAQ3TU58</accession>
<keyword evidence="2" id="KW-1185">Reference proteome</keyword>
<dbReference type="AlphaFoldDB" id="A0AAQ3TU58"/>
<reference evidence="1 2" key="1">
    <citation type="submission" date="2024-02" db="EMBL/GenBank/DDBJ databases">
        <title>High-quality chromosome-scale genome assembly of Pensacola bahiagrass (Paspalum notatum Flugge var. saurae).</title>
        <authorList>
            <person name="Vega J.M."/>
            <person name="Podio M."/>
            <person name="Orjuela J."/>
            <person name="Siena L.A."/>
            <person name="Pessino S.C."/>
            <person name="Combes M.C."/>
            <person name="Mariac C."/>
            <person name="Albertini E."/>
            <person name="Pupilli F."/>
            <person name="Ortiz J.P.A."/>
            <person name="Leblanc O."/>
        </authorList>
    </citation>
    <scope>NUCLEOTIDE SEQUENCE [LARGE SCALE GENOMIC DNA]</scope>
    <source>
        <strain evidence="1">R1</strain>
        <tissue evidence="1">Leaf</tissue>
    </source>
</reference>
<organism evidence="1 2">
    <name type="scientific">Paspalum notatum var. saurae</name>
    <dbReference type="NCBI Taxonomy" id="547442"/>
    <lineage>
        <taxon>Eukaryota</taxon>
        <taxon>Viridiplantae</taxon>
        <taxon>Streptophyta</taxon>
        <taxon>Embryophyta</taxon>
        <taxon>Tracheophyta</taxon>
        <taxon>Spermatophyta</taxon>
        <taxon>Magnoliopsida</taxon>
        <taxon>Liliopsida</taxon>
        <taxon>Poales</taxon>
        <taxon>Poaceae</taxon>
        <taxon>PACMAD clade</taxon>
        <taxon>Panicoideae</taxon>
        <taxon>Andropogonodae</taxon>
        <taxon>Paspaleae</taxon>
        <taxon>Paspalinae</taxon>
        <taxon>Paspalum</taxon>
    </lineage>
</organism>
<proteinExistence type="predicted"/>
<name>A0AAQ3TU58_PASNO</name>
<gene>
    <name evidence="1" type="ORF">U9M48_025675</name>
</gene>
<evidence type="ECO:0000313" key="2">
    <source>
        <dbReference type="Proteomes" id="UP001341281"/>
    </source>
</evidence>